<feature type="domain" description="Rad50/SbcC-type AAA" evidence="6">
    <location>
        <begin position="6"/>
        <end position="265"/>
    </location>
</feature>
<dbReference type="Proteomes" id="UP000095349">
    <property type="component" value="Chromosome"/>
</dbReference>
<feature type="compositionally biased region" description="Basic and acidic residues" evidence="5">
    <location>
        <begin position="312"/>
        <end position="324"/>
    </location>
</feature>
<dbReference type="GO" id="GO:0006302">
    <property type="term" value="P:double-strand break repair"/>
    <property type="evidence" value="ECO:0007669"/>
    <property type="project" value="InterPro"/>
</dbReference>
<dbReference type="OrthoDB" id="9795626at2"/>
<feature type="region of interest" description="Disordered" evidence="5">
    <location>
        <begin position="529"/>
        <end position="557"/>
    </location>
</feature>
<feature type="coiled-coil region" evidence="4">
    <location>
        <begin position="282"/>
        <end position="309"/>
    </location>
</feature>
<dbReference type="KEGG" id="srn:A4G23_00022"/>
<protein>
    <recommendedName>
        <fullName evidence="3">Nuclease SbcCD subunit C</fullName>
    </recommendedName>
</protein>
<evidence type="ECO:0000259" key="6">
    <source>
        <dbReference type="Pfam" id="PF13476"/>
    </source>
</evidence>
<feature type="coiled-coil region" evidence="4">
    <location>
        <begin position="641"/>
        <end position="689"/>
    </location>
</feature>
<evidence type="ECO:0000256" key="3">
    <source>
        <dbReference type="ARBA" id="ARBA00013368"/>
    </source>
</evidence>
<keyword evidence="4" id="KW-0175">Coiled coil</keyword>
<feature type="compositionally biased region" description="Basic and acidic residues" evidence="5">
    <location>
        <begin position="539"/>
        <end position="557"/>
    </location>
</feature>
<gene>
    <name evidence="8" type="primary">sbcC_3</name>
    <name evidence="7" type="synonym">sbcC_1</name>
    <name evidence="7" type="ORF">A4G23_00022</name>
    <name evidence="8" type="ORF">A4G23_05533</name>
</gene>
<evidence type="ECO:0000256" key="5">
    <source>
        <dbReference type="SAM" id="MobiDB-lite"/>
    </source>
</evidence>
<feature type="region of interest" description="Disordered" evidence="5">
    <location>
        <begin position="312"/>
        <end position="361"/>
    </location>
</feature>
<reference evidence="8 9" key="1">
    <citation type="submission" date="2016-09" db="EMBL/GenBank/DDBJ databases">
        <title>Streptomyces rubrolavendulae MJM4426 Genome sequencing and assembly.</title>
        <authorList>
            <person name="Kim J.-G."/>
        </authorList>
    </citation>
    <scope>NUCLEOTIDE SEQUENCE [LARGE SCALE GENOMIC DNA]</scope>
    <source>
        <strain evidence="8 9">MJM4426</strain>
    </source>
</reference>
<comment type="subunit">
    <text evidence="2">Heterodimer of SbcC and SbcD.</text>
</comment>
<dbReference type="EMBL" id="CP017316">
    <property type="protein sequence ID" value="AOT57236.1"/>
    <property type="molecule type" value="Genomic_DNA"/>
</dbReference>
<accession>A0A1D8GB38</accession>
<dbReference type="KEGG" id="srn:A4G23_05533"/>
<evidence type="ECO:0000256" key="1">
    <source>
        <dbReference type="ARBA" id="ARBA00006930"/>
    </source>
</evidence>
<feature type="region of interest" description="Disordered" evidence="5">
    <location>
        <begin position="224"/>
        <end position="243"/>
    </location>
</feature>
<proteinExistence type="inferred from homology"/>
<feature type="region of interest" description="Disordered" evidence="5">
    <location>
        <begin position="427"/>
        <end position="449"/>
    </location>
</feature>
<dbReference type="InterPro" id="IPR038729">
    <property type="entry name" value="Rad50/SbcC_AAA"/>
</dbReference>
<feature type="compositionally biased region" description="Basic and acidic residues" evidence="5">
    <location>
        <begin position="340"/>
        <end position="361"/>
    </location>
</feature>
<feature type="compositionally biased region" description="Low complexity" evidence="5">
    <location>
        <begin position="325"/>
        <end position="338"/>
    </location>
</feature>
<evidence type="ECO:0000256" key="4">
    <source>
        <dbReference type="SAM" id="Coils"/>
    </source>
</evidence>
<dbReference type="AlphaFoldDB" id="A0A1D8GB38"/>
<dbReference type="Pfam" id="PF13558">
    <property type="entry name" value="SbcC_Walker_B"/>
    <property type="match status" value="1"/>
</dbReference>
<name>A0A1D8GB38_9ACTN</name>
<dbReference type="GO" id="GO:0016887">
    <property type="term" value="F:ATP hydrolysis activity"/>
    <property type="evidence" value="ECO:0007669"/>
    <property type="project" value="InterPro"/>
</dbReference>
<sequence>MRLHTLHLQAFGPFAGTHTIDFEALSADGLFLLHGDTGAGKSTIFAAICFALYGKPPGDRDLLLRSHHAPADLLTEITLEVTLAGRRLRIHRIPAQMRPKRSGEGETLQKAETRLSEWTIDTDGQGRWEPASKSHQEAGTEITNLLGMSRDQFCQVVLLPQNEFTKFLHADASGRRELLGKLFRTHRFSFIERWLNDHSRTTEKNRDAARADVLRLAERIHQAAGSDLSTDQAAPTSEDPRTLTRPARAWAQDLLHTSHIHHEQTLQAAATAKDNLAKQQTLEAAARELRQQQASYADALQQLELLQQQKPHQDTLVQRRDQARRAQQAAPQLHAADTAADDHAHAQRAERSARTHLLPEHTDLDAGQLENAEQNTRAEAAVLTALIPEEDTVRQLTAQLKRVDAERQDFATQQRTSQDWIEAEPDRRRTLEARRETARQAEEESRRHHDALERLKARIEAAKRRDTHLAKLAEAEQHLADAQQAVTLAGQTYLDIRRRRTEGMAAELAATLIDGNPCPVCGSCTHPAPAAAQDGQPTRQDEQDAEATHEQANTARDDARAVLNDLREQAAAATGEAGDTPLIDLQTQRTALDAALADALGRAVDQGAVQEELLALDAEHTIHTQQLSTATAGLSARNADYDTLTRQLTELSAKLTKARGTHPTVADRADELTRTADRLKEAAEASRTLAAAAQALTHRTEQAALAAKNQGFDTLALAQQALLGDEDLRAIEDEITQWRQDCAVHTTVLQDTTLQQAATQPPADLDTATAARDAADDQHALAAAAASAAHTRTQDLAALAADLETAIQRLEPLEQAHTTARHLAELVTGNSPSARVRMQLEAYVLAARLEEVVTAANTRLNIMSEGRYTLSHSDHQAAHGARSGLGLQITDSWTGRPRKTDTLSGGESFFASLSLALGLADVVTHEAGGNPLDTLFIDEGFGTLDEDTLHKVLDVLDSLRTHDRTVGVISHIPELRRRVPNRLHVRKNPTGSTLTHLTEAAE</sequence>
<dbReference type="Gene3D" id="3.40.50.300">
    <property type="entry name" value="P-loop containing nucleotide triphosphate hydrolases"/>
    <property type="match status" value="2"/>
</dbReference>
<dbReference type="SUPFAM" id="SSF52540">
    <property type="entry name" value="P-loop containing nucleoside triphosphate hydrolases"/>
    <property type="match status" value="1"/>
</dbReference>
<evidence type="ECO:0000256" key="2">
    <source>
        <dbReference type="ARBA" id="ARBA00011322"/>
    </source>
</evidence>
<dbReference type="InterPro" id="IPR027417">
    <property type="entry name" value="P-loop_NTPase"/>
</dbReference>
<evidence type="ECO:0000313" key="9">
    <source>
        <dbReference type="Proteomes" id="UP000095349"/>
    </source>
</evidence>
<dbReference type="EMBL" id="CP017316">
    <property type="protein sequence ID" value="AOT62633.1"/>
    <property type="molecule type" value="Genomic_DNA"/>
</dbReference>
<keyword evidence="9" id="KW-1185">Reference proteome</keyword>
<dbReference type="PATRIC" id="fig|285473.5.peg.25"/>
<evidence type="ECO:0000313" key="7">
    <source>
        <dbReference type="EMBL" id="AOT57236.1"/>
    </source>
</evidence>
<organism evidence="8 9">
    <name type="scientific">Streptomyces rubrolavendulae</name>
    <dbReference type="NCBI Taxonomy" id="285473"/>
    <lineage>
        <taxon>Bacteria</taxon>
        <taxon>Bacillati</taxon>
        <taxon>Actinomycetota</taxon>
        <taxon>Actinomycetes</taxon>
        <taxon>Kitasatosporales</taxon>
        <taxon>Streptomycetaceae</taxon>
        <taxon>Streptomyces</taxon>
    </lineage>
</organism>
<dbReference type="STRING" id="285473.A4G23_00022"/>
<dbReference type="PANTHER" id="PTHR32114:SF2">
    <property type="entry name" value="ABC TRANSPORTER ABCH.3"/>
    <property type="match status" value="1"/>
</dbReference>
<comment type="similarity">
    <text evidence="1">Belongs to the SMC family. SbcC subfamily.</text>
</comment>
<evidence type="ECO:0000313" key="8">
    <source>
        <dbReference type="EMBL" id="AOT62633.1"/>
    </source>
</evidence>
<dbReference type="PANTHER" id="PTHR32114">
    <property type="entry name" value="ABC TRANSPORTER ABCH.3"/>
    <property type="match status" value="1"/>
</dbReference>
<dbReference type="RefSeq" id="WP_069974941.1">
    <property type="nucleotide sequence ID" value="NZ_CP017316.1"/>
</dbReference>
<dbReference type="Pfam" id="PF13476">
    <property type="entry name" value="AAA_23"/>
    <property type="match status" value="1"/>
</dbReference>